<dbReference type="PANTHER" id="PTHR35519">
    <property type="entry name" value="MEMBRANE PROTEINS"/>
    <property type="match status" value="1"/>
</dbReference>
<organism evidence="2">
    <name type="scientific">Psychrobacter sp. (strain PRwf-1)</name>
    <dbReference type="NCBI Taxonomy" id="349106"/>
    <lineage>
        <taxon>Bacteria</taxon>
        <taxon>Pseudomonadati</taxon>
        <taxon>Pseudomonadota</taxon>
        <taxon>Gammaproteobacteria</taxon>
        <taxon>Moraxellales</taxon>
        <taxon>Moraxellaceae</taxon>
        <taxon>Psychrobacter</taxon>
    </lineage>
</organism>
<evidence type="ECO:0000256" key="1">
    <source>
        <dbReference type="SAM" id="Phobius"/>
    </source>
</evidence>
<dbReference type="EMBL" id="CP000713">
    <property type="protein sequence ID" value="ABQ93438.1"/>
    <property type="molecule type" value="Genomic_DNA"/>
</dbReference>
<dbReference type="AlphaFoldDB" id="A5WCP7"/>
<keyword evidence="1" id="KW-1133">Transmembrane helix</keyword>
<feature type="transmembrane region" description="Helical" evidence="1">
    <location>
        <begin position="187"/>
        <end position="211"/>
    </location>
</feature>
<sequence>MAKPFKSDLSLDAKLAAHQRFEQNLLKQGLTKQQVVEMERKLAKFANTMDSVVRIPFTNQGVGADAALSTVPIAGDVAGLLLTGYAFMLGIKLGVPAKKLTPAVRLALIDLVVGVVPVAGTVMDVFLRPSRKTLQIVREHMQQEYGITDTTHVDRPFMHQALQKKQQQAKFWCNPLVAWLYLHVPDILGLIVLILLGLALWAMLSWIMGWVL</sequence>
<evidence type="ECO:0008006" key="3">
    <source>
        <dbReference type="Google" id="ProtNLM"/>
    </source>
</evidence>
<dbReference type="eggNOG" id="ENOG5032C9F">
    <property type="taxonomic scope" value="Bacteria"/>
</dbReference>
<dbReference type="STRING" id="349106.PsycPRwf_0483"/>
<dbReference type="KEGG" id="prw:PsycPRwf_0483"/>
<dbReference type="PANTHER" id="PTHR35519:SF2">
    <property type="entry name" value="PH DOMAIN PROTEIN"/>
    <property type="match status" value="1"/>
</dbReference>
<gene>
    <name evidence="2" type="ordered locus">PsycPRwf_0483</name>
</gene>
<accession>A5WCP7</accession>
<reference evidence="2" key="1">
    <citation type="submission" date="2007-05" db="EMBL/GenBank/DDBJ databases">
        <title>Complete sequence of chromosome of Psychrobacter sp. PRwf-1.</title>
        <authorList>
            <consortium name="US DOE Joint Genome Institute"/>
            <person name="Copeland A."/>
            <person name="Lucas S."/>
            <person name="Lapidus A."/>
            <person name="Barry K."/>
            <person name="Detter J.C."/>
            <person name="Glavina del Rio T."/>
            <person name="Hammon N."/>
            <person name="Israni S."/>
            <person name="Dalin E."/>
            <person name="Tice H."/>
            <person name="Pitluck S."/>
            <person name="Chain P."/>
            <person name="Malfatti S."/>
            <person name="Shin M."/>
            <person name="Vergez L."/>
            <person name="Schmutz J."/>
            <person name="Larimer F."/>
            <person name="Land M."/>
            <person name="Hauser L."/>
            <person name="Kyrpides N."/>
            <person name="Kim E."/>
            <person name="Tiedje J."/>
            <person name="Richardson P."/>
        </authorList>
    </citation>
    <scope>NUCLEOTIDE SEQUENCE [LARGE SCALE GENOMIC DNA]</scope>
    <source>
        <strain evidence="2">PRwf-1</strain>
    </source>
</reference>
<dbReference type="HOGENOM" id="CLU_1381550_0_0_6"/>
<dbReference type="InterPro" id="IPR025187">
    <property type="entry name" value="DUF4112"/>
</dbReference>
<feature type="transmembrane region" description="Helical" evidence="1">
    <location>
        <begin position="77"/>
        <end position="95"/>
    </location>
</feature>
<evidence type="ECO:0000313" key="2">
    <source>
        <dbReference type="EMBL" id="ABQ93438.1"/>
    </source>
</evidence>
<keyword evidence="1" id="KW-0812">Transmembrane</keyword>
<name>A5WCP7_PSYWF</name>
<feature type="transmembrane region" description="Helical" evidence="1">
    <location>
        <begin position="107"/>
        <end position="127"/>
    </location>
</feature>
<protein>
    <recommendedName>
        <fullName evidence="3">DUF4112 domain-containing protein</fullName>
    </recommendedName>
</protein>
<proteinExistence type="predicted"/>
<dbReference type="Pfam" id="PF13430">
    <property type="entry name" value="DUF4112"/>
    <property type="match status" value="1"/>
</dbReference>
<keyword evidence="1" id="KW-0472">Membrane</keyword>